<evidence type="ECO:0000256" key="1">
    <source>
        <dbReference type="ARBA" id="ARBA00007447"/>
    </source>
</evidence>
<feature type="disulfide bond" evidence="8">
    <location>
        <begin position="344"/>
        <end position="386"/>
    </location>
</feature>
<evidence type="ECO:0000313" key="13">
    <source>
        <dbReference type="EMBL" id="KAJ2865674.1"/>
    </source>
</evidence>
<feature type="signal peptide" evidence="11">
    <location>
        <begin position="1"/>
        <end position="19"/>
    </location>
</feature>
<protein>
    <recommendedName>
        <fullName evidence="12">Peptidase A1 domain-containing protein</fullName>
    </recommendedName>
</protein>
<dbReference type="Gene3D" id="2.40.70.10">
    <property type="entry name" value="Acid Proteases"/>
    <property type="match status" value="2"/>
</dbReference>
<evidence type="ECO:0000256" key="3">
    <source>
        <dbReference type="ARBA" id="ARBA00022750"/>
    </source>
</evidence>
<evidence type="ECO:0000256" key="7">
    <source>
        <dbReference type="PIRSR" id="PIRSR601461-1"/>
    </source>
</evidence>
<keyword evidence="6 8" id="KW-1015">Disulfide bond</keyword>
<evidence type="ECO:0000313" key="14">
    <source>
        <dbReference type="Proteomes" id="UP001140074"/>
    </source>
</evidence>
<dbReference type="SUPFAM" id="SSF50630">
    <property type="entry name" value="Acid proteases"/>
    <property type="match status" value="1"/>
</dbReference>
<organism evidence="13 14">
    <name type="scientific">Coemansia aciculifera</name>
    <dbReference type="NCBI Taxonomy" id="417176"/>
    <lineage>
        <taxon>Eukaryota</taxon>
        <taxon>Fungi</taxon>
        <taxon>Fungi incertae sedis</taxon>
        <taxon>Zoopagomycota</taxon>
        <taxon>Kickxellomycotina</taxon>
        <taxon>Kickxellomycetes</taxon>
        <taxon>Kickxellales</taxon>
        <taxon>Kickxellaceae</taxon>
        <taxon>Coemansia</taxon>
    </lineage>
</organism>
<dbReference type="PRINTS" id="PR00792">
    <property type="entry name" value="PEPSIN"/>
</dbReference>
<evidence type="ECO:0000256" key="4">
    <source>
        <dbReference type="ARBA" id="ARBA00022801"/>
    </source>
</evidence>
<evidence type="ECO:0000256" key="2">
    <source>
        <dbReference type="ARBA" id="ARBA00022670"/>
    </source>
</evidence>
<keyword evidence="11" id="KW-0732">Signal</keyword>
<feature type="domain" description="Peptidase A1" evidence="12">
    <location>
        <begin position="81"/>
        <end position="423"/>
    </location>
</feature>
<dbReference type="Pfam" id="PF00026">
    <property type="entry name" value="Asp"/>
    <property type="match status" value="1"/>
</dbReference>
<feature type="region of interest" description="Disordered" evidence="10">
    <location>
        <begin position="443"/>
        <end position="462"/>
    </location>
</feature>
<feature type="active site" evidence="7">
    <location>
        <position position="99"/>
    </location>
</feature>
<dbReference type="GO" id="GO:0006508">
    <property type="term" value="P:proteolysis"/>
    <property type="evidence" value="ECO:0007669"/>
    <property type="project" value="UniProtKB-KW"/>
</dbReference>
<keyword evidence="2 9" id="KW-0645">Protease</keyword>
<dbReference type="PROSITE" id="PS51767">
    <property type="entry name" value="PEPTIDASE_A1"/>
    <property type="match status" value="1"/>
</dbReference>
<keyword evidence="14" id="KW-1185">Reference proteome</keyword>
<evidence type="ECO:0000256" key="6">
    <source>
        <dbReference type="ARBA" id="ARBA00023157"/>
    </source>
</evidence>
<dbReference type="InterPro" id="IPR001461">
    <property type="entry name" value="Aspartic_peptidase_A1"/>
</dbReference>
<gene>
    <name evidence="13" type="ORF">GGH94_002035</name>
</gene>
<comment type="caution">
    <text evidence="13">The sequence shown here is derived from an EMBL/GenBank/DDBJ whole genome shotgun (WGS) entry which is preliminary data.</text>
</comment>
<evidence type="ECO:0000256" key="5">
    <source>
        <dbReference type="ARBA" id="ARBA00023145"/>
    </source>
</evidence>
<sequence>MLLSHILLALPVLACHTLALRHGYTSIYLKRGTIFVRHRAHLHRRTLAKHAEFLASPPYLAMDKRDDSNQSIYNPTTTLYYAGYISLGSPPQRFLVNFDSGSADLWVPSSRCHSSTCKSHKQYNAKLSQTRAPRPTQRSGDRIGGTQIEYGTGMVGIEPSQDSLKWGSLKSQNITFGEAVNMTPDFDAQFDGLFGMAFPSLSSAGLEPPFFTFARQRLLNVNQFSFTLGESGGRLDLGKVPGSAADDQVTWVKLVKPQFWAVNVQSIEVELRHPTLINLAGTATEARQQKRQSIRVPESGKINLNVKGVGLFDSGTTTILCPSAMATNINRLIGATDNGLHVDCSASTTGPTFHFTIGDGSSGDRIVIPVSPHQYILGDGNPSHGCMSAFQPGGPKNKWILGLPFFANRTITFNIDDGRIGFSQLRHNLSLYERDIDNVLETESETDMADSDGALVPPLPSA</sequence>
<evidence type="ECO:0000256" key="10">
    <source>
        <dbReference type="SAM" id="MobiDB-lite"/>
    </source>
</evidence>
<dbReference type="EMBL" id="JANBUY010000054">
    <property type="protein sequence ID" value="KAJ2865674.1"/>
    <property type="molecule type" value="Genomic_DNA"/>
</dbReference>
<keyword evidence="3 9" id="KW-0064">Aspartyl protease</keyword>
<dbReference type="InterPro" id="IPR033121">
    <property type="entry name" value="PEPTIDASE_A1"/>
</dbReference>
<dbReference type="InterPro" id="IPR034164">
    <property type="entry name" value="Pepsin-like_dom"/>
</dbReference>
<feature type="region of interest" description="Disordered" evidence="10">
    <location>
        <begin position="123"/>
        <end position="144"/>
    </location>
</feature>
<dbReference type="InterPro" id="IPR001969">
    <property type="entry name" value="Aspartic_peptidase_AS"/>
</dbReference>
<evidence type="ECO:0000259" key="12">
    <source>
        <dbReference type="PROSITE" id="PS51767"/>
    </source>
</evidence>
<dbReference type="CDD" id="cd05471">
    <property type="entry name" value="pepsin_like"/>
    <property type="match status" value="1"/>
</dbReference>
<accession>A0A9W8IKI0</accession>
<evidence type="ECO:0000256" key="11">
    <source>
        <dbReference type="SAM" id="SignalP"/>
    </source>
</evidence>
<dbReference type="AlphaFoldDB" id="A0A9W8IKI0"/>
<feature type="active site" evidence="7">
    <location>
        <position position="313"/>
    </location>
</feature>
<comment type="similarity">
    <text evidence="1 9">Belongs to the peptidase A1 family.</text>
</comment>
<feature type="disulfide bond" evidence="8">
    <location>
        <begin position="112"/>
        <end position="117"/>
    </location>
</feature>
<evidence type="ECO:0000256" key="9">
    <source>
        <dbReference type="RuleBase" id="RU000454"/>
    </source>
</evidence>
<evidence type="ECO:0000256" key="8">
    <source>
        <dbReference type="PIRSR" id="PIRSR601461-2"/>
    </source>
</evidence>
<feature type="non-terminal residue" evidence="13">
    <location>
        <position position="462"/>
    </location>
</feature>
<dbReference type="PANTHER" id="PTHR47966:SF51">
    <property type="entry name" value="BETA-SITE APP-CLEAVING ENZYME, ISOFORM A-RELATED"/>
    <property type="match status" value="1"/>
</dbReference>
<dbReference type="PANTHER" id="PTHR47966">
    <property type="entry name" value="BETA-SITE APP-CLEAVING ENZYME, ISOFORM A-RELATED"/>
    <property type="match status" value="1"/>
</dbReference>
<dbReference type="FunFam" id="2.40.70.10:FF:000008">
    <property type="entry name" value="Cathepsin D"/>
    <property type="match status" value="1"/>
</dbReference>
<dbReference type="Proteomes" id="UP001140074">
    <property type="component" value="Unassembled WGS sequence"/>
</dbReference>
<reference evidence="13" key="1">
    <citation type="submission" date="2022-07" db="EMBL/GenBank/DDBJ databases">
        <title>Phylogenomic reconstructions and comparative analyses of Kickxellomycotina fungi.</title>
        <authorList>
            <person name="Reynolds N.K."/>
            <person name="Stajich J.E."/>
            <person name="Barry K."/>
            <person name="Grigoriev I.V."/>
            <person name="Crous P."/>
            <person name="Smith M.E."/>
        </authorList>
    </citation>
    <scope>NUCLEOTIDE SEQUENCE</scope>
    <source>
        <strain evidence="13">RSA 476</strain>
    </source>
</reference>
<feature type="chain" id="PRO_5040919310" description="Peptidase A1 domain-containing protein" evidence="11">
    <location>
        <begin position="20"/>
        <end position="462"/>
    </location>
</feature>
<dbReference type="GO" id="GO:0004190">
    <property type="term" value="F:aspartic-type endopeptidase activity"/>
    <property type="evidence" value="ECO:0007669"/>
    <property type="project" value="UniProtKB-KW"/>
</dbReference>
<keyword evidence="5" id="KW-0865">Zymogen</keyword>
<dbReference type="InterPro" id="IPR021109">
    <property type="entry name" value="Peptidase_aspartic_dom_sf"/>
</dbReference>
<dbReference type="PROSITE" id="PS00141">
    <property type="entry name" value="ASP_PROTEASE"/>
    <property type="match status" value="1"/>
</dbReference>
<proteinExistence type="inferred from homology"/>
<name>A0A9W8IKI0_9FUNG</name>
<keyword evidence="4 9" id="KW-0378">Hydrolase</keyword>